<dbReference type="PANTHER" id="PTHR43128:SF2">
    <property type="entry name" value="L-LACTATE DEHYDROGENASE B CHAIN"/>
    <property type="match status" value="1"/>
</dbReference>
<dbReference type="UniPathway" id="UPA00554">
    <property type="reaction ID" value="UER00611"/>
</dbReference>
<gene>
    <name evidence="12" type="primary">Ldhb</name>
    <name evidence="12" type="ORF">OXYMAD_R01619</name>
</gene>
<sequence>QGLCDELALVDVMEDKLKGEMMDLQHGSLFLHTHKIVADKDYSVTANSRIVVVTAGVRQQEGESRLNLVQRNVNVFKFIIPQVVKYSPNCIILVVSNPVDILTYVTWKLSGLPKNRVIGSGCNLDTARFRYLMSERLGIHPSSCHGWILGEHGDSSGKEQHLNEVVFQCFLSAYEVIKLKGYTNWAIGFSVADLCETILKNLFRVHSVATLVK</sequence>
<keyword evidence="6 10" id="KW-0560">Oxidoreductase</keyword>
<evidence type="ECO:0000256" key="3">
    <source>
        <dbReference type="ARBA" id="ARBA00006054"/>
    </source>
</evidence>
<comment type="caution">
    <text evidence="12">The sequence shown here is derived from an EMBL/GenBank/DDBJ whole genome shotgun (WGS) entry which is preliminary data.</text>
</comment>
<feature type="domain" description="Lactate/malate dehydrogenase N-terminal" evidence="11">
    <location>
        <begin position="2"/>
        <end position="119"/>
    </location>
</feature>
<dbReference type="SUPFAM" id="SSF56327">
    <property type="entry name" value="LDH C-terminal domain-like"/>
    <property type="match status" value="1"/>
</dbReference>
<comment type="similarity">
    <text evidence="3">Belongs to the LDH/MDH superfamily. LDH family.</text>
</comment>
<dbReference type="Proteomes" id="UP000570288">
    <property type="component" value="Unassembled WGS sequence"/>
</dbReference>
<dbReference type="AlphaFoldDB" id="A0A7L2R271"/>
<feature type="non-terminal residue" evidence="12">
    <location>
        <position position="1"/>
    </location>
</feature>
<dbReference type="InterPro" id="IPR001557">
    <property type="entry name" value="L-lactate/malate_DH"/>
</dbReference>
<dbReference type="GO" id="GO:0006089">
    <property type="term" value="P:lactate metabolic process"/>
    <property type="evidence" value="ECO:0007669"/>
    <property type="project" value="TreeGrafter"/>
</dbReference>
<evidence type="ECO:0000256" key="7">
    <source>
        <dbReference type="ARBA" id="ARBA00023027"/>
    </source>
</evidence>
<evidence type="ECO:0000256" key="6">
    <source>
        <dbReference type="ARBA" id="ARBA00023002"/>
    </source>
</evidence>
<evidence type="ECO:0000313" key="13">
    <source>
        <dbReference type="Proteomes" id="UP000570288"/>
    </source>
</evidence>
<dbReference type="InterPro" id="IPR036291">
    <property type="entry name" value="NAD(P)-bd_dom_sf"/>
</dbReference>
<dbReference type="GO" id="GO:0005737">
    <property type="term" value="C:cytoplasm"/>
    <property type="evidence" value="ECO:0007669"/>
    <property type="project" value="UniProtKB-SubCell"/>
</dbReference>
<reference evidence="12 13" key="1">
    <citation type="submission" date="2019-09" db="EMBL/GenBank/DDBJ databases">
        <title>Bird 10,000 Genomes (B10K) Project - Family phase.</title>
        <authorList>
            <person name="Zhang G."/>
        </authorList>
    </citation>
    <scope>NUCLEOTIDE SEQUENCE [LARGE SCALE GENOMIC DNA]</scope>
    <source>
        <strain evidence="12">B10K-DU-002-81</strain>
    </source>
</reference>
<evidence type="ECO:0000256" key="5">
    <source>
        <dbReference type="ARBA" id="ARBA00022490"/>
    </source>
</evidence>
<proteinExistence type="inferred from homology"/>
<dbReference type="InterPro" id="IPR001236">
    <property type="entry name" value="Lactate/malate_DH_N"/>
</dbReference>
<dbReference type="Gene3D" id="3.90.110.10">
    <property type="entry name" value="Lactate dehydrogenase/glycoside hydrolase, family 4, C-terminal"/>
    <property type="match status" value="2"/>
</dbReference>
<comment type="catalytic activity">
    <reaction evidence="9">
        <text>(S)-lactate + NAD(+) = pyruvate + NADH + H(+)</text>
        <dbReference type="Rhea" id="RHEA:23444"/>
        <dbReference type="ChEBI" id="CHEBI:15361"/>
        <dbReference type="ChEBI" id="CHEBI:15378"/>
        <dbReference type="ChEBI" id="CHEBI:16651"/>
        <dbReference type="ChEBI" id="CHEBI:57540"/>
        <dbReference type="ChEBI" id="CHEBI:57945"/>
        <dbReference type="EC" id="1.1.1.27"/>
    </reaction>
    <physiologicalReaction direction="left-to-right" evidence="9">
        <dbReference type="Rhea" id="RHEA:23445"/>
    </physiologicalReaction>
    <physiologicalReaction direction="right-to-left" evidence="9">
        <dbReference type="Rhea" id="RHEA:23446"/>
    </physiologicalReaction>
</comment>
<evidence type="ECO:0000256" key="4">
    <source>
        <dbReference type="ARBA" id="ARBA00012967"/>
    </source>
</evidence>
<evidence type="ECO:0000256" key="8">
    <source>
        <dbReference type="ARBA" id="ARBA00033729"/>
    </source>
</evidence>
<dbReference type="InterPro" id="IPR018177">
    <property type="entry name" value="L-lactate_DH_AS"/>
</dbReference>
<dbReference type="EMBL" id="VYZR01125549">
    <property type="protein sequence ID" value="NXS03065.1"/>
    <property type="molecule type" value="Genomic_DNA"/>
</dbReference>
<dbReference type="PROSITE" id="PS00064">
    <property type="entry name" value="L_LDH"/>
    <property type="match status" value="1"/>
</dbReference>
<dbReference type="EC" id="1.1.1.27" evidence="4 10"/>
<dbReference type="SUPFAM" id="SSF51735">
    <property type="entry name" value="NAD(P)-binding Rossmann-fold domains"/>
    <property type="match status" value="1"/>
</dbReference>
<keyword evidence="13" id="KW-1185">Reference proteome</keyword>
<evidence type="ECO:0000259" key="11">
    <source>
        <dbReference type="Pfam" id="PF00056"/>
    </source>
</evidence>
<dbReference type="PANTHER" id="PTHR43128">
    <property type="entry name" value="L-2-HYDROXYCARBOXYLATE DEHYDROGENASE (NAD(P)(+))"/>
    <property type="match status" value="1"/>
</dbReference>
<protein>
    <recommendedName>
        <fullName evidence="4 10">L-lactate dehydrogenase</fullName>
        <ecNumber evidence="4 10">1.1.1.27</ecNumber>
    </recommendedName>
</protein>
<evidence type="ECO:0000313" key="12">
    <source>
        <dbReference type="EMBL" id="NXS03065.1"/>
    </source>
</evidence>
<name>A0A7L2R271_9PASS</name>
<dbReference type="OrthoDB" id="5405561at2759"/>
<dbReference type="GO" id="GO:0004459">
    <property type="term" value="F:L-lactate dehydrogenase (NAD+) activity"/>
    <property type="evidence" value="ECO:0007669"/>
    <property type="project" value="UniProtKB-EC"/>
</dbReference>
<comment type="subcellular location">
    <subcellularLocation>
        <location evidence="1">Cytoplasm</location>
    </subcellularLocation>
</comment>
<evidence type="ECO:0000256" key="9">
    <source>
        <dbReference type="ARBA" id="ARBA00048275"/>
    </source>
</evidence>
<evidence type="ECO:0000256" key="10">
    <source>
        <dbReference type="RuleBase" id="RU000496"/>
    </source>
</evidence>
<dbReference type="Pfam" id="PF00056">
    <property type="entry name" value="Ldh_1_N"/>
    <property type="match status" value="1"/>
</dbReference>
<comment type="function">
    <text evidence="8">Interconverts simultaneously and stereospecifically pyruvate and lactate with concomitant interconversion of NADH and NAD(+).</text>
</comment>
<dbReference type="InterPro" id="IPR015955">
    <property type="entry name" value="Lactate_DH/Glyco_Ohase_4_C"/>
</dbReference>
<feature type="non-terminal residue" evidence="12">
    <location>
        <position position="213"/>
    </location>
</feature>
<dbReference type="Gene3D" id="3.40.50.720">
    <property type="entry name" value="NAD(P)-binding Rossmann-like Domain"/>
    <property type="match status" value="1"/>
</dbReference>
<keyword evidence="7 10" id="KW-0520">NAD</keyword>
<accession>A0A7L2R271</accession>
<organism evidence="12 13">
    <name type="scientific">Oxylabes madagascariensis</name>
    <name type="common">white-throated Oxylabes</name>
    <dbReference type="NCBI Taxonomy" id="98144"/>
    <lineage>
        <taxon>Eukaryota</taxon>
        <taxon>Metazoa</taxon>
        <taxon>Chordata</taxon>
        <taxon>Craniata</taxon>
        <taxon>Vertebrata</taxon>
        <taxon>Euteleostomi</taxon>
        <taxon>Archelosauria</taxon>
        <taxon>Archosauria</taxon>
        <taxon>Dinosauria</taxon>
        <taxon>Saurischia</taxon>
        <taxon>Theropoda</taxon>
        <taxon>Coelurosauria</taxon>
        <taxon>Aves</taxon>
        <taxon>Neognathae</taxon>
        <taxon>Neoaves</taxon>
        <taxon>Telluraves</taxon>
        <taxon>Australaves</taxon>
        <taxon>Passeriformes</taxon>
        <taxon>Sylvioidea</taxon>
        <taxon>Timaliidae</taxon>
        <taxon>Oxylabes</taxon>
    </lineage>
</organism>
<evidence type="ECO:0000256" key="2">
    <source>
        <dbReference type="ARBA" id="ARBA00004843"/>
    </source>
</evidence>
<dbReference type="PRINTS" id="PR00086">
    <property type="entry name" value="LLDHDRGNASE"/>
</dbReference>
<keyword evidence="5" id="KW-0963">Cytoplasm</keyword>
<comment type="pathway">
    <text evidence="2 10">Fermentation; pyruvate fermentation to lactate; (S)-lactate from pyruvate: step 1/1.</text>
</comment>
<evidence type="ECO:0000256" key="1">
    <source>
        <dbReference type="ARBA" id="ARBA00004496"/>
    </source>
</evidence>